<dbReference type="PROSITE" id="PS50928">
    <property type="entry name" value="ABC_TM1"/>
    <property type="match status" value="1"/>
</dbReference>
<dbReference type="Proteomes" id="UP000007564">
    <property type="component" value="Chromosome"/>
</dbReference>
<sequence length="252" mass="27395">MGYQWNWGVLFALSPDGGQTYLQTLLDGLAVTVQTAALAWALALGLGIAVGVARTLPYPLVKRLAAVYVEVFRNIPLIVQMFLWYFVLPELLPKALGDWIKQLPEGSFYTAALSIGVYMSARIGEQLRAGIEALPPGQRQAGLALGLTLPQLYRHVLLPNALRMVLPTMTSDCLNTIKNTSVALTIGLADLTAQAHAMQEYSFQVFEAFLTATVAYLALNLIVIVAMRALERWVSIPGQSPRRAQAAKGGRA</sequence>
<dbReference type="GO" id="GO:0006865">
    <property type="term" value="P:amino acid transport"/>
    <property type="evidence" value="ECO:0007669"/>
    <property type="project" value="TreeGrafter"/>
</dbReference>
<proteinExistence type="inferred from homology"/>
<feature type="domain" description="ABC transmembrane type-1" evidence="9">
    <location>
        <begin position="29"/>
        <end position="227"/>
    </location>
</feature>
<dbReference type="GO" id="GO:0022857">
    <property type="term" value="F:transmembrane transporter activity"/>
    <property type="evidence" value="ECO:0007669"/>
    <property type="project" value="InterPro"/>
</dbReference>
<keyword evidence="4" id="KW-1003">Cell membrane</keyword>
<dbReference type="GO" id="GO:0043190">
    <property type="term" value="C:ATP-binding cassette (ABC) transporter complex"/>
    <property type="evidence" value="ECO:0007669"/>
    <property type="project" value="InterPro"/>
</dbReference>
<evidence type="ECO:0000256" key="4">
    <source>
        <dbReference type="ARBA" id="ARBA00022475"/>
    </source>
</evidence>
<evidence type="ECO:0000256" key="7">
    <source>
        <dbReference type="ARBA" id="ARBA00023136"/>
    </source>
</evidence>
<dbReference type="CDD" id="cd06261">
    <property type="entry name" value="TM_PBP2"/>
    <property type="match status" value="1"/>
</dbReference>
<reference evidence="10 11" key="1">
    <citation type="journal article" date="2012" name="BMC Genomics">
        <title>Comparative genomics of the classical Bordetella subspecies: the evolution and exchange of virulence-associated diversity amongst closely related pathogens.</title>
        <authorList>
            <person name="Park J."/>
            <person name="Zhang Y."/>
            <person name="Buboltz A.M."/>
            <person name="Zhang X."/>
            <person name="Schuster S.C."/>
            <person name="Ahuja U."/>
            <person name="Liu M."/>
            <person name="Miller J.F."/>
            <person name="Sebaihia M."/>
            <person name="Bentley S.D."/>
            <person name="Parkhill J."/>
            <person name="Harvill E.T."/>
        </authorList>
    </citation>
    <scope>NUCLEOTIDE SEQUENCE [LARGE SCALE GENOMIC DNA]</scope>
    <source>
        <strain evidence="10 11">253</strain>
    </source>
</reference>
<accession>A0A0C6PA47</accession>
<keyword evidence="7 8" id="KW-0472">Membrane</keyword>
<dbReference type="GeneID" id="56480989"/>
<keyword evidence="3 8" id="KW-0813">Transport</keyword>
<comment type="similarity">
    <text evidence="2">Belongs to the binding-protein-dependent transport system permease family. HisMQ subfamily.</text>
</comment>
<dbReference type="PANTHER" id="PTHR30614:SF42">
    <property type="entry name" value="GLUTAMATE_ASPARTATE IMPORT PERMEASE PROTEIN GLTJ"/>
    <property type="match status" value="1"/>
</dbReference>
<evidence type="ECO:0000256" key="2">
    <source>
        <dbReference type="ARBA" id="ARBA00010072"/>
    </source>
</evidence>
<dbReference type="PANTHER" id="PTHR30614">
    <property type="entry name" value="MEMBRANE COMPONENT OF AMINO ACID ABC TRANSPORTER"/>
    <property type="match status" value="1"/>
</dbReference>
<dbReference type="Pfam" id="PF00528">
    <property type="entry name" value="BPD_transp_1"/>
    <property type="match status" value="1"/>
</dbReference>
<dbReference type="InterPro" id="IPR043429">
    <property type="entry name" value="ArtM/GltK/GlnP/TcyL/YhdX-like"/>
</dbReference>
<dbReference type="Gene3D" id="1.10.3720.10">
    <property type="entry name" value="MetI-like"/>
    <property type="match status" value="1"/>
</dbReference>
<evidence type="ECO:0000256" key="1">
    <source>
        <dbReference type="ARBA" id="ARBA00004429"/>
    </source>
</evidence>
<organism evidence="10 11">
    <name type="scientific">Bordetella bronchiseptica 253</name>
    <dbReference type="NCBI Taxonomy" id="568707"/>
    <lineage>
        <taxon>Bacteria</taxon>
        <taxon>Pseudomonadati</taxon>
        <taxon>Pseudomonadota</taxon>
        <taxon>Betaproteobacteria</taxon>
        <taxon>Burkholderiales</taxon>
        <taxon>Alcaligenaceae</taxon>
        <taxon>Bordetella</taxon>
    </lineage>
</organism>
<feature type="transmembrane region" description="Helical" evidence="8">
    <location>
        <begin position="29"/>
        <end position="53"/>
    </location>
</feature>
<evidence type="ECO:0000256" key="8">
    <source>
        <dbReference type="RuleBase" id="RU363032"/>
    </source>
</evidence>
<feature type="transmembrane region" description="Helical" evidence="8">
    <location>
        <begin position="208"/>
        <end position="230"/>
    </location>
</feature>
<evidence type="ECO:0000313" key="11">
    <source>
        <dbReference type="Proteomes" id="UP000007564"/>
    </source>
</evidence>
<dbReference type="InterPro" id="IPR010065">
    <property type="entry name" value="AA_ABC_transptr_permease_3TM"/>
</dbReference>
<dbReference type="RefSeq" id="WP_003807494.1">
    <property type="nucleotide sequence ID" value="NC_019382.1"/>
</dbReference>
<comment type="subcellular location">
    <subcellularLocation>
        <location evidence="1">Cell inner membrane</location>
        <topology evidence="1">Multi-pass membrane protein</topology>
    </subcellularLocation>
    <subcellularLocation>
        <location evidence="8">Cell membrane</location>
        <topology evidence="8">Multi-pass membrane protein</topology>
    </subcellularLocation>
</comment>
<evidence type="ECO:0000256" key="6">
    <source>
        <dbReference type="ARBA" id="ARBA00022989"/>
    </source>
</evidence>
<evidence type="ECO:0000313" key="10">
    <source>
        <dbReference type="EMBL" id="CCJ55001.1"/>
    </source>
</evidence>
<dbReference type="NCBIfam" id="TIGR01726">
    <property type="entry name" value="HEQRo_perm_3TM"/>
    <property type="match status" value="1"/>
</dbReference>
<keyword evidence="5 8" id="KW-0812">Transmembrane</keyword>
<dbReference type="OrthoDB" id="6534575at2"/>
<name>A0A0C6PA47_BORBO</name>
<dbReference type="KEGG" id="bbh:BN112_3084"/>
<dbReference type="EMBL" id="HE965806">
    <property type="protein sequence ID" value="CCJ55001.1"/>
    <property type="molecule type" value="Genomic_DNA"/>
</dbReference>
<dbReference type="InterPro" id="IPR000515">
    <property type="entry name" value="MetI-like"/>
</dbReference>
<dbReference type="AlphaFoldDB" id="A0A0C6PA47"/>
<feature type="transmembrane region" description="Helical" evidence="8">
    <location>
        <begin position="65"/>
        <end position="87"/>
    </location>
</feature>
<keyword evidence="6 8" id="KW-1133">Transmembrane helix</keyword>
<dbReference type="SUPFAM" id="SSF161098">
    <property type="entry name" value="MetI-like"/>
    <property type="match status" value="1"/>
</dbReference>
<evidence type="ECO:0000256" key="3">
    <source>
        <dbReference type="ARBA" id="ARBA00022448"/>
    </source>
</evidence>
<evidence type="ECO:0000256" key="5">
    <source>
        <dbReference type="ARBA" id="ARBA00022692"/>
    </source>
</evidence>
<protein>
    <submittedName>
        <fullName evidence="10">Glutamate/aspartate transport system permease protein</fullName>
    </submittedName>
</protein>
<dbReference type="HOGENOM" id="CLU_019602_1_3_4"/>
<gene>
    <name evidence="10" type="primary">gltJ</name>
    <name evidence="10" type="ORF">BN112_3084</name>
</gene>
<dbReference type="InterPro" id="IPR035906">
    <property type="entry name" value="MetI-like_sf"/>
</dbReference>
<evidence type="ECO:0000259" key="9">
    <source>
        <dbReference type="PROSITE" id="PS50928"/>
    </source>
</evidence>